<dbReference type="OrthoDB" id="7777654at2759"/>
<dbReference type="EMBL" id="ML996094">
    <property type="protein sequence ID" value="KAF2148170.1"/>
    <property type="molecule type" value="Genomic_DNA"/>
</dbReference>
<organism evidence="2 3">
    <name type="scientific">Myriangium duriaei CBS 260.36</name>
    <dbReference type="NCBI Taxonomy" id="1168546"/>
    <lineage>
        <taxon>Eukaryota</taxon>
        <taxon>Fungi</taxon>
        <taxon>Dikarya</taxon>
        <taxon>Ascomycota</taxon>
        <taxon>Pezizomycotina</taxon>
        <taxon>Dothideomycetes</taxon>
        <taxon>Dothideomycetidae</taxon>
        <taxon>Myriangiales</taxon>
        <taxon>Myriangiaceae</taxon>
        <taxon>Myriangium</taxon>
    </lineage>
</organism>
<gene>
    <name evidence="2" type="ORF">K461DRAFT_330109</name>
</gene>
<dbReference type="SUPFAM" id="SSF54373">
    <property type="entry name" value="FAD-linked reductases, C-terminal domain"/>
    <property type="match status" value="1"/>
</dbReference>
<comment type="caution">
    <text evidence="2">The sequence shown here is derived from an EMBL/GenBank/DDBJ whole genome shotgun (WGS) entry which is preliminary data.</text>
</comment>
<dbReference type="Gene3D" id="1.10.10.1620">
    <property type="match status" value="1"/>
</dbReference>
<dbReference type="Gene3D" id="3.90.660.10">
    <property type="match status" value="1"/>
</dbReference>
<reference evidence="2" key="1">
    <citation type="journal article" date="2020" name="Stud. Mycol.">
        <title>101 Dothideomycetes genomes: a test case for predicting lifestyles and emergence of pathogens.</title>
        <authorList>
            <person name="Haridas S."/>
            <person name="Albert R."/>
            <person name="Binder M."/>
            <person name="Bloem J."/>
            <person name="Labutti K."/>
            <person name="Salamov A."/>
            <person name="Andreopoulos B."/>
            <person name="Baker S."/>
            <person name="Barry K."/>
            <person name="Bills G."/>
            <person name="Bluhm B."/>
            <person name="Cannon C."/>
            <person name="Castanera R."/>
            <person name="Culley D."/>
            <person name="Daum C."/>
            <person name="Ezra D."/>
            <person name="Gonzalez J."/>
            <person name="Henrissat B."/>
            <person name="Kuo A."/>
            <person name="Liang C."/>
            <person name="Lipzen A."/>
            <person name="Lutzoni F."/>
            <person name="Magnuson J."/>
            <person name="Mondo S."/>
            <person name="Nolan M."/>
            <person name="Ohm R."/>
            <person name="Pangilinan J."/>
            <person name="Park H.-J."/>
            <person name="Ramirez L."/>
            <person name="Alfaro M."/>
            <person name="Sun H."/>
            <person name="Tritt A."/>
            <person name="Yoshinaga Y."/>
            <person name="Zwiers L.-H."/>
            <person name="Turgeon B."/>
            <person name="Goodwin S."/>
            <person name="Spatafora J."/>
            <person name="Crous P."/>
            <person name="Grigoriev I."/>
        </authorList>
    </citation>
    <scope>NUCLEOTIDE SEQUENCE</scope>
    <source>
        <strain evidence="2">CBS 260.36</strain>
    </source>
</reference>
<accession>A0A9P4MC01</accession>
<name>A0A9P4MC01_9PEZI</name>
<evidence type="ECO:0000259" key="1">
    <source>
        <dbReference type="Pfam" id="PF01593"/>
    </source>
</evidence>
<proteinExistence type="predicted"/>
<dbReference type="Gene3D" id="3.50.50.60">
    <property type="entry name" value="FAD/NAD(P)-binding domain"/>
    <property type="match status" value="1"/>
</dbReference>
<feature type="domain" description="Amine oxidase" evidence="1">
    <location>
        <begin position="87"/>
        <end position="627"/>
    </location>
</feature>
<dbReference type="InterPro" id="IPR002937">
    <property type="entry name" value="Amino_oxidase"/>
</dbReference>
<dbReference type="PANTHER" id="PTHR10742:SF342">
    <property type="entry name" value="AMINE OXIDASE"/>
    <property type="match status" value="1"/>
</dbReference>
<dbReference type="Proteomes" id="UP000799439">
    <property type="component" value="Unassembled WGS sequence"/>
</dbReference>
<dbReference type="GO" id="GO:0001716">
    <property type="term" value="F:L-amino-acid oxidase activity"/>
    <property type="evidence" value="ECO:0007669"/>
    <property type="project" value="TreeGrafter"/>
</dbReference>
<dbReference type="Pfam" id="PF01593">
    <property type="entry name" value="Amino_oxidase"/>
    <property type="match status" value="1"/>
</dbReference>
<dbReference type="InterPro" id="IPR036188">
    <property type="entry name" value="FAD/NAD-bd_sf"/>
</dbReference>
<dbReference type="InterPro" id="IPR050281">
    <property type="entry name" value="Flavin_monoamine_oxidase"/>
</dbReference>
<evidence type="ECO:0000313" key="2">
    <source>
        <dbReference type="EMBL" id="KAF2148170.1"/>
    </source>
</evidence>
<sequence>MAAADVTSQSQVQFRVQFPRDENGRNTRNQWAEFQVYNALKTSWNQVLKDYPEVLQELIDKDKDKPSHLEPIKDTKPKVCIVGAGAAGLFTALLIDYLNECDKVKNFHLEYDIFEAADDSRVGGRLYTYDFPQVKDEKLAHQYYDVGAMRFPDTPIMRRTFRLFEYLDMKRTTEKEAPLGSLIPYYISGENEPWYFNFINKWGPYSSFAAADDKKDPFKLSWGPLGEINPDLMALAAQENNDPSSPFKILFEEFLDEMKKSPEAGWELLMKYDTMSTAQYLAMQELDKSGKPLQKDPLKPPFDYNTISWLETFNGGTDWYNQAHSETVMEYLDFHYDDNKRKNKEGSTPPIEWYCIEGGAQQIAKRMEQKVRHREAIKYNSRVTGIDATKNNAVKIKIDEKWQKESYIGVFNSTPLGCMQRMDLTKAGLNYGQRQAIRSLGYGASTKIGVRFKTAWWRDWYNINKGGLGHSDLPIRTTVYPSYNCDDPVNTTAVLLVSYQWQQDAQRMGTLMSSNTDPVEAMKDETVLKDLILENLARLHVGCPEPNFDRGAPTTYEDILEQITEQYVDHYSHDWYHDQNTYGAFAFFRPQQFSQMWPFIIQPTPNVVLIGEHASNHHAWVVGALESVVHGMYTWLGQNINLVPGAQSAMDHLRRLDMRPEDEMEPGNPFRRLPVFVNEKQREWQIVFGFLHEGIVSGNDTTAEKKK</sequence>
<dbReference type="SUPFAM" id="SSF51905">
    <property type="entry name" value="FAD/NAD(P)-binding domain"/>
    <property type="match status" value="1"/>
</dbReference>
<dbReference type="AlphaFoldDB" id="A0A9P4MC01"/>
<evidence type="ECO:0000313" key="3">
    <source>
        <dbReference type="Proteomes" id="UP000799439"/>
    </source>
</evidence>
<keyword evidence="3" id="KW-1185">Reference proteome</keyword>
<dbReference type="GO" id="GO:0009063">
    <property type="term" value="P:amino acid catabolic process"/>
    <property type="evidence" value="ECO:0007669"/>
    <property type="project" value="TreeGrafter"/>
</dbReference>
<protein>
    <recommendedName>
        <fullName evidence="1">Amine oxidase domain-containing protein</fullName>
    </recommendedName>
</protein>
<dbReference type="PANTHER" id="PTHR10742">
    <property type="entry name" value="FLAVIN MONOAMINE OXIDASE"/>
    <property type="match status" value="1"/>
</dbReference>